<keyword evidence="3" id="KW-1185">Reference proteome</keyword>
<dbReference type="GeneID" id="70192975"/>
<dbReference type="AlphaFoldDB" id="A0A9P8YCW0"/>
<accession>A0A9P8YCW0</accession>
<evidence type="ECO:0000256" key="1">
    <source>
        <dbReference type="SAM" id="MobiDB-lite"/>
    </source>
</evidence>
<comment type="caution">
    <text evidence="2">The sequence shown here is derived from an EMBL/GenBank/DDBJ whole genome shotgun (WGS) entry which is preliminary data.</text>
</comment>
<proteinExistence type="predicted"/>
<name>A0A9P8YCW0_9PEZI</name>
<evidence type="ECO:0000313" key="3">
    <source>
        <dbReference type="Proteomes" id="UP000756346"/>
    </source>
</evidence>
<organism evidence="2 3">
    <name type="scientific">Microdochium trichocladiopsis</name>
    <dbReference type="NCBI Taxonomy" id="1682393"/>
    <lineage>
        <taxon>Eukaryota</taxon>
        <taxon>Fungi</taxon>
        <taxon>Dikarya</taxon>
        <taxon>Ascomycota</taxon>
        <taxon>Pezizomycotina</taxon>
        <taxon>Sordariomycetes</taxon>
        <taxon>Xylariomycetidae</taxon>
        <taxon>Xylariales</taxon>
        <taxon>Microdochiaceae</taxon>
        <taxon>Microdochium</taxon>
    </lineage>
</organism>
<sequence length="276" mass="30333">MRSAGGDVSPETPFLAQGHLVPRRRRLCLPACPCPPTRDETQRPGNDLLGSRNRQARVVRLEIKTAEGALVWFQPPPAISHLYSTIIQNALSKPAFLTTVIPSPTPSHHRHSPCHCQLLFIFVSPVRVTAHKHFQSTQANIISFPLFSGRYSTIASSSTQHCKIPIPIPKLQLQPCIKHHPKRYPAIQARRHFKPTSIKNVRSPPAPCSCPSPRHQRPPLPGDSRPQPRRGLVEQHEQEDPTPLQTTDPAALPQSPPGGPEPWAAGPVALARGPSA</sequence>
<reference evidence="2" key="1">
    <citation type="journal article" date="2021" name="Nat. Commun.">
        <title>Genetic determinants of endophytism in the Arabidopsis root mycobiome.</title>
        <authorList>
            <person name="Mesny F."/>
            <person name="Miyauchi S."/>
            <person name="Thiergart T."/>
            <person name="Pickel B."/>
            <person name="Atanasova L."/>
            <person name="Karlsson M."/>
            <person name="Huettel B."/>
            <person name="Barry K.W."/>
            <person name="Haridas S."/>
            <person name="Chen C."/>
            <person name="Bauer D."/>
            <person name="Andreopoulos W."/>
            <person name="Pangilinan J."/>
            <person name="LaButti K."/>
            <person name="Riley R."/>
            <person name="Lipzen A."/>
            <person name="Clum A."/>
            <person name="Drula E."/>
            <person name="Henrissat B."/>
            <person name="Kohler A."/>
            <person name="Grigoriev I.V."/>
            <person name="Martin F.M."/>
            <person name="Hacquard S."/>
        </authorList>
    </citation>
    <scope>NUCLEOTIDE SEQUENCE</scope>
    <source>
        <strain evidence="2">MPI-CAGE-CH-0230</strain>
    </source>
</reference>
<feature type="region of interest" description="Disordered" evidence="1">
    <location>
        <begin position="194"/>
        <end position="276"/>
    </location>
</feature>
<dbReference type="EMBL" id="JAGTJQ010000003">
    <property type="protein sequence ID" value="KAH7034728.1"/>
    <property type="molecule type" value="Genomic_DNA"/>
</dbReference>
<dbReference type="RefSeq" id="XP_046014821.1">
    <property type="nucleotide sequence ID" value="XM_046163429.1"/>
</dbReference>
<dbReference type="Proteomes" id="UP000756346">
    <property type="component" value="Unassembled WGS sequence"/>
</dbReference>
<protein>
    <submittedName>
        <fullName evidence="2">Uncharacterized protein</fullName>
    </submittedName>
</protein>
<gene>
    <name evidence="2" type="ORF">B0I36DRAFT_83538</name>
</gene>
<evidence type="ECO:0000313" key="2">
    <source>
        <dbReference type="EMBL" id="KAH7034728.1"/>
    </source>
</evidence>